<accession>A0A3Q9JI00</accession>
<evidence type="ECO:0000313" key="5">
    <source>
        <dbReference type="Proteomes" id="UP000273143"/>
    </source>
</evidence>
<dbReference type="Pfam" id="PF07825">
    <property type="entry name" value="Exc"/>
    <property type="match status" value="1"/>
</dbReference>
<evidence type="ECO:0000256" key="2">
    <source>
        <dbReference type="ARBA" id="ARBA00023172"/>
    </source>
</evidence>
<evidence type="ECO:0000313" key="4">
    <source>
        <dbReference type="EMBL" id="AZS49967.1"/>
    </source>
</evidence>
<protein>
    <submittedName>
        <fullName evidence="4">Excisionase</fullName>
    </submittedName>
</protein>
<keyword evidence="5" id="KW-1185">Reference proteome</keyword>
<evidence type="ECO:0000259" key="3">
    <source>
        <dbReference type="Pfam" id="PF07825"/>
    </source>
</evidence>
<proteinExistence type="predicted"/>
<dbReference type="GO" id="GO:0003677">
    <property type="term" value="F:DNA binding"/>
    <property type="evidence" value="ECO:0007669"/>
    <property type="project" value="UniProtKB-KW"/>
</dbReference>
<dbReference type="InterPro" id="IPR038137">
    <property type="entry name" value="Excisionase-like_sf"/>
</dbReference>
<dbReference type="InterPro" id="IPR012884">
    <property type="entry name" value="Excisionase-like"/>
</dbReference>
<dbReference type="InterPro" id="IPR009061">
    <property type="entry name" value="DNA-bd_dom_put_sf"/>
</dbReference>
<dbReference type="AlphaFoldDB" id="A0A3Q9JI00"/>
<feature type="domain" description="Excisionase-like" evidence="3">
    <location>
        <begin position="1"/>
        <end position="55"/>
    </location>
</feature>
<dbReference type="RefSeq" id="WP_127162136.1">
    <property type="nucleotide sequence ID" value="NZ_CP029822.1"/>
</dbReference>
<dbReference type="Proteomes" id="UP000273143">
    <property type="component" value="Chromosome"/>
</dbReference>
<sequence>MRVTFSEWNKNYFARPRTRQMSSNYIKEGKIFSAPIKVGREYEVDSNAILLDKELINNPMRLKERMNEQTKSRKDERFTA</sequence>
<keyword evidence="1" id="KW-0238">DNA-binding</keyword>
<dbReference type="Gene3D" id="1.10.1660.20">
    <property type="match status" value="1"/>
</dbReference>
<dbReference type="EMBL" id="CP029822">
    <property type="protein sequence ID" value="AZS49967.1"/>
    <property type="molecule type" value="Genomic_DNA"/>
</dbReference>
<dbReference type="GO" id="GO:0006310">
    <property type="term" value="P:DNA recombination"/>
    <property type="evidence" value="ECO:0007669"/>
    <property type="project" value="UniProtKB-KW"/>
</dbReference>
<gene>
    <name evidence="4" type="ORF">DM558_03875</name>
</gene>
<keyword evidence="2" id="KW-0233">DNA recombination</keyword>
<name>A0A3Q9JI00_9GAMM</name>
<reference evidence="5" key="1">
    <citation type="submission" date="2018-06" db="EMBL/GenBank/DDBJ databases">
        <title>Complete genome of Pseudomonas insecticola strain QZS01.</title>
        <authorList>
            <person name="Wang J."/>
            <person name="Su Q."/>
        </authorList>
    </citation>
    <scope>NUCLEOTIDE SEQUENCE [LARGE SCALE GENOMIC DNA]</scope>
    <source>
        <strain evidence="5">QZS01</strain>
    </source>
</reference>
<organism evidence="4 5">
    <name type="scientific">Entomomonas moraniae</name>
    <dbReference type="NCBI Taxonomy" id="2213226"/>
    <lineage>
        <taxon>Bacteria</taxon>
        <taxon>Pseudomonadati</taxon>
        <taxon>Pseudomonadota</taxon>
        <taxon>Gammaproteobacteria</taxon>
        <taxon>Pseudomonadales</taxon>
        <taxon>Pseudomonadaceae</taxon>
        <taxon>Entomomonas</taxon>
    </lineage>
</organism>
<dbReference type="KEGG" id="emo:DM558_03875"/>
<dbReference type="SUPFAM" id="SSF46955">
    <property type="entry name" value="Putative DNA-binding domain"/>
    <property type="match status" value="1"/>
</dbReference>
<evidence type="ECO:0000256" key="1">
    <source>
        <dbReference type="ARBA" id="ARBA00023125"/>
    </source>
</evidence>